<evidence type="ECO:0008006" key="3">
    <source>
        <dbReference type="Google" id="ProtNLM"/>
    </source>
</evidence>
<reference evidence="1 2" key="1">
    <citation type="submission" date="2016-07" db="EMBL/GenBank/DDBJ databases">
        <title>Complete genome sequence of Altererythrobacter namhicola JCM 16345T, containing esterase-encoding genes.</title>
        <authorList>
            <person name="Cheng H."/>
            <person name="Wu Y.-H."/>
            <person name="Jian S.-L."/>
            <person name="Huo Y.-Y."/>
            <person name="Wang C.-S."/>
            <person name="Xu X.-W."/>
        </authorList>
    </citation>
    <scope>NUCLEOTIDE SEQUENCE [LARGE SCALE GENOMIC DNA]</scope>
    <source>
        <strain evidence="1 2">JCM 16345</strain>
    </source>
</reference>
<dbReference type="Proteomes" id="UP000092698">
    <property type="component" value="Chromosome"/>
</dbReference>
<proteinExistence type="predicted"/>
<gene>
    <name evidence="1" type="ORF">A6F65_01301</name>
</gene>
<sequence>MFISWASIYEGSTDESYFGALLPRVLNDLILSNANRTVDVADFPAMRFGKSGKHIDEIAEEICDGMEAFDLLFSHADTGGRSLERTAIARSMAYAQAAHARCGYDVMACFPILPRKEMEAWALTDGHAVCRSLGFRGNPSELNLPSTARQAERLSDPKEILRLAIGEVKRRVRPSDAARLLTSIAQTQSIERLRLCASYASFERSLSEHLEEKGYYR</sequence>
<dbReference type="AlphaFoldDB" id="A0A1C7D839"/>
<dbReference type="KEGG" id="anh:A6F65_01301"/>
<organism evidence="1 2">
    <name type="scientific">Paraurantiacibacter namhicola</name>
    <dbReference type="NCBI Taxonomy" id="645517"/>
    <lineage>
        <taxon>Bacteria</taxon>
        <taxon>Pseudomonadati</taxon>
        <taxon>Pseudomonadota</taxon>
        <taxon>Alphaproteobacteria</taxon>
        <taxon>Sphingomonadales</taxon>
        <taxon>Erythrobacteraceae</taxon>
        <taxon>Paraurantiacibacter</taxon>
    </lineage>
</organism>
<dbReference type="EMBL" id="CP016545">
    <property type="protein sequence ID" value="ANU07607.1"/>
    <property type="molecule type" value="Genomic_DNA"/>
</dbReference>
<evidence type="ECO:0000313" key="1">
    <source>
        <dbReference type="EMBL" id="ANU07607.1"/>
    </source>
</evidence>
<protein>
    <recommendedName>
        <fullName evidence="3">DUF4276 family protein</fullName>
    </recommendedName>
</protein>
<accession>A0A1C7D839</accession>
<evidence type="ECO:0000313" key="2">
    <source>
        <dbReference type="Proteomes" id="UP000092698"/>
    </source>
</evidence>
<keyword evidence="2" id="KW-1185">Reference proteome</keyword>
<name>A0A1C7D839_9SPHN</name>